<dbReference type="GO" id="GO:0006893">
    <property type="term" value="P:Golgi to plasma membrane transport"/>
    <property type="evidence" value="ECO:0007669"/>
    <property type="project" value="TreeGrafter"/>
</dbReference>
<feature type="coiled-coil region" evidence="2">
    <location>
        <begin position="164"/>
        <end position="219"/>
    </location>
</feature>
<dbReference type="AlphaFoldDB" id="A0A147B6J0"/>
<evidence type="ECO:0000259" key="4">
    <source>
        <dbReference type="Pfam" id="PF09762"/>
    </source>
</evidence>
<feature type="non-terminal residue" evidence="5">
    <location>
        <position position="273"/>
    </location>
</feature>
<dbReference type="InterPro" id="IPR039116">
    <property type="entry name" value="CCDC93"/>
</dbReference>
<reference evidence="5" key="1">
    <citation type="submission" date="2016-03" db="EMBL/GenBank/DDBJ databases">
        <title>Gut transcriptome analysis on engorged females of Ornithodoros mimon (Acari: Argasidae) and phylogenetic inferences of soft ticks.</title>
        <authorList>
            <person name="Landulfo G.A."/>
            <person name="Giovanni D."/>
            <person name="Carvalho E."/>
            <person name="Junqueira-de-Azevedo I."/>
            <person name="Patane J."/>
            <person name="Mendoca R."/>
            <person name="Barros-Battesti D."/>
        </authorList>
    </citation>
    <scope>NUCLEOTIDE SEQUENCE</scope>
    <source>
        <strain evidence="5">Females</strain>
        <tissue evidence="5">Gut</tissue>
    </source>
</reference>
<sequence length="273" mass="31222">KKAIETKAETEDIHRRYAVYLYNKGHSALPQEEAQKEPVQEAFSRSYNILQERYCPRRKYRHHSRHLLTTEALQVEATLLEYGIHGAGRARSSSESKEDATGDPIRTQEEEPASALISSMAPLDAHEGRLTSKAVGSLVEMQTAEIQQIAEDYSRKQLSLAPAISQQEKMLNTLQRQLEAKQQLLEKRRERVEKLRAEYEAQQKEQAEVDQALKAAEEAIGRLEMGSGDDEPLLRKLCTLLRLDEELAQQEAEFRRNCREELKRLQAALQELG</sequence>
<dbReference type="PANTHER" id="PTHR16441">
    <property type="entry name" value="FIDIPIDINE"/>
    <property type="match status" value="1"/>
</dbReference>
<organism evidence="5">
    <name type="scientific">Alectorobius mimon</name>
    <dbReference type="NCBI Taxonomy" id="360319"/>
    <lineage>
        <taxon>Eukaryota</taxon>
        <taxon>Metazoa</taxon>
        <taxon>Ecdysozoa</taxon>
        <taxon>Arthropoda</taxon>
        <taxon>Chelicerata</taxon>
        <taxon>Arachnida</taxon>
        <taxon>Acari</taxon>
        <taxon>Parasitiformes</taxon>
        <taxon>Ixodida</taxon>
        <taxon>Ixodoidea</taxon>
        <taxon>Argasidae</taxon>
        <taxon>Ornithodorinae</taxon>
        <taxon>Alectorobius</taxon>
    </lineage>
</organism>
<feature type="non-terminal residue" evidence="5">
    <location>
        <position position="1"/>
    </location>
</feature>
<dbReference type="PANTHER" id="PTHR16441:SF0">
    <property type="entry name" value="COILED-COIL DOMAIN-CONTAINING PROTEIN 93"/>
    <property type="match status" value="1"/>
</dbReference>
<dbReference type="InterPro" id="IPR019159">
    <property type="entry name" value="CCDC93_CC"/>
</dbReference>
<feature type="domain" description="CCDC93 coiled-coil" evidence="4">
    <location>
        <begin position="52"/>
        <end position="272"/>
    </location>
</feature>
<proteinExistence type="predicted"/>
<evidence type="ECO:0000256" key="3">
    <source>
        <dbReference type="SAM" id="MobiDB-lite"/>
    </source>
</evidence>
<dbReference type="EMBL" id="GEIB01002088">
    <property type="protein sequence ID" value="JAR86394.1"/>
    <property type="molecule type" value="Transcribed_RNA"/>
</dbReference>
<evidence type="ECO:0000313" key="5">
    <source>
        <dbReference type="EMBL" id="JAR86394.1"/>
    </source>
</evidence>
<name>A0A147B6J0_9ACAR</name>
<protein>
    <recommendedName>
        <fullName evidence="1">Coiled-coil domain-containing protein 93</fullName>
    </recommendedName>
</protein>
<keyword evidence="2" id="KW-0175">Coiled coil</keyword>
<evidence type="ECO:0000256" key="2">
    <source>
        <dbReference type="SAM" id="Coils"/>
    </source>
</evidence>
<dbReference type="Pfam" id="PF09762">
    <property type="entry name" value="CCDC93_CC"/>
    <property type="match status" value="1"/>
</dbReference>
<evidence type="ECO:0000256" key="1">
    <source>
        <dbReference type="ARBA" id="ARBA00016765"/>
    </source>
</evidence>
<accession>A0A147B6J0</accession>
<feature type="region of interest" description="Disordered" evidence="3">
    <location>
        <begin position="87"/>
        <end position="112"/>
    </location>
</feature>